<feature type="domain" description="RING-type" evidence="11">
    <location>
        <begin position="60"/>
        <end position="98"/>
    </location>
</feature>
<evidence type="ECO:0000259" key="11">
    <source>
        <dbReference type="PROSITE" id="PS50089"/>
    </source>
</evidence>
<feature type="region of interest" description="Disordered" evidence="10">
    <location>
        <begin position="121"/>
        <end position="160"/>
    </location>
</feature>
<dbReference type="EnsemblMetazoa" id="AMAM012507-RA">
    <property type="protein sequence ID" value="AMAM012507-PA"/>
    <property type="gene ID" value="AMAM012507"/>
</dbReference>
<dbReference type="GO" id="GO:0036513">
    <property type="term" value="C:Derlin-1 retrotranslocation complex"/>
    <property type="evidence" value="ECO:0007669"/>
    <property type="project" value="TreeGrafter"/>
</dbReference>
<dbReference type="InterPro" id="IPR025754">
    <property type="entry name" value="TRC8_N_dom"/>
</dbReference>
<dbReference type="Pfam" id="PF13705">
    <property type="entry name" value="TRC8_N"/>
    <property type="match status" value="1"/>
</dbReference>
<dbReference type="GO" id="GO:0036503">
    <property type="term" value="P:ERAD pathway"/>
    <property type="evidence" value="ECO:0007669"/>
    <property type="project" value="TreeGrafter"/>
</dbReference>
<comment type="subcellular location">
    <subcellularLocation>
        <location evidence="1">Endoplasmic reticulum membrane</location>
        <topology evidence="1">Multi-pass membrane protein</topology>
    </subcellularLocation>
</comment>
<evidence type="ECO:0000256" key="7">
    <source>
        <dbReference type="ARBA" id="ARBA00022989"/>
    </source>
</evidence>
<dbReference type="CDD" id="cd16476">
    <property type="entry name" value="RING-H2_RNF139-like"/>
    <property type="match status" value="1"/>
</dbReference>
<keyword evidence="5" id="KW-0256">Endoplasmic reticulum</keyword>
<dbReference type="PANTHER" id="PTHR22763">
    <property type="entry name" value="RING ZINC FINGER PROTEIN"/>
    <property type="match status" value="1"/>
</dbReference>
<dbReference type="SMART" id="SM00184">
    <property type="entry name" value="RING"/>
    <property type="match status" value="1"/>
</dbReference>
<dbReference type="Gene3D" id="3.30.40.10">
    <property type="entry name" value="Zinc/RING finger domain, C3HC4 (zinc finger)"/>
    <property type="match status" value="1"/>
</dbReference>
<dbReference type="Proteomes" id="UP000075901">
    <property type="component" value="Unassembled WGS sequence"/>
</dbReference>
<keyword evidence="3" id="KW-0479">Metal-binding</keyword>
<keyword evidence="2" id="KW-0812">Transmembrane</keyword>
<reference evidence="13" key="1">
    <citation type="submission" date="2013-09" db="EMBL/GenBank/DDBJ databases">
        <title>The Genome Sequence of Anopheles maculatus species B.</title>
        <authorList>
            <consortium name="The Broad Institute Genomics Platform"/>
            <person name="Neafsey D.E."/>
            <person name="Besansky N."/>
            <person name="Howell P."/>
            <person name="Walton C."/>
            <person name="Young S.K."/>
            <person name="Zeng Q."/>
            <person name="Gargeya S."/>
            <person name="Fitzgerald M."/>
            <person name="Haas B."/>
            <person name="Abouelleil A."/>
            <person name="Allen A.W."/>
            <person name="Alvarado L."/>
            <person name="Arachchi H.M."/>
            <person name="Berlin A.M."/>
            <person name="Chapman S.B."/>
            <person name="Gainer-Dewar J."/>
            <person name="Goldberg J."/>
            <person name="Griggs A."/>
            <person name="Gujja S."/>
            <person name="Hansen M."/>
            <person name="Howarth C."/>
            <person name="Imamovic A."/>
            <person name="Ireland A."/>
            <person name="Larimer J."/>
            <person name="McCowan C."/>
            <person name="Murphy C."/>
            <person name="Pearson M."/>
            <person name="Poon T.W."/>
            <person name="Priest M."/>
            <person name="Roberts A."/>
            <person name="Saif S."/>
            <person name="Shea T."/>
            <person name="Sisk P."/>
            <person name="Sykes S."/>
            <person name="Wortman J."/>
            <person name="Nusbaum C."/>
            <person name="Birren B."/>
        </authorList>
    </citation>
    <scope>NUCLEOTIDE SEQUENCE [LARGE SCALE GENOMIC DNA]</scope>
    <source>
        <strain evidence="13">maculatus3</strain>
    </source>
</reference>
<evidence type="ECO:0000256" key="10">
    <source>
        <dbReference type="SAM" id="MobiDB-lite"/>
    </source>
</evidence>
<dbReference type="InterPro" id="IPR013083">
    <property type="entry name" value="Znf_RING/FYVE/PHD"/>
</dbReference>
<dbReference type="InterPro" id="IPR050731">
    <property type="entry name" value="HRD1_E3_ubiq-ligases"/>
</dbReference>
<dbReference type="GO" id="GO:0008270">
    <property type="term" value="F:zinc ion binding"/>
    <property type="evidence" value="ECO:0007669"/>
    <property type="project" value="UniProtKB-KW"/>
</dbReference>
<protein>
    <submittedName>
        <fullName evidence="12">RING-type domain-containing protein</fullName>
    </submittedName>
</protein>
<evidence type="ECO:0000256" key="6">
    <source>
        <dbReference type="ARBA" id="ARBA00022833"/>
    </source>
</evidence>
<dbReference type="AlphaFoldDB" id="A0A182SSH4"/>
<feature type="compositionally biased region" description="Basic and acidic residues" evidence="10">
    <location>
        <begin position="124"/>
        <end position="135"/>
    </location>
</feature>
<dbReference type="GO" id="GO:0043161">
    <property type="term" value="P:proteasome-mediated ubiquitin-dependent protein catabolic process"/>
    <property type="evidence" value="ECO:0007669"/>
    <property type="project" value="TreeGrafter"/>
</dbReference>
<dbReference type="Pfam" id="PF13639">
    <property type="entry name" value="zf-RING_2"/>
    <property type="match status" value="1"/>
</dbReference>
<evidence type="ECO:0000256" key="8">
    <source>
        <dbReference type="ARBA" id="ARBA00023136"/>
    </source>
</evidence>
<evidence type="ECO:0000313" key="12">
    <source>
        <dbReference type="EnsemblMetazoa" id="AMAM012507-PA"/>
    </source>
</evidence>
<evidence type="ECO:0000256" key="9">
    <source>
        <dbReference type="PROSITE-ProRule" id="PRU00175"/>
    </source>
</evidence>
<organism evidence="12 13">
    <name type="scientific">Anopheles maculatus</name>
    <dbReference type="NCBI Taxonomy" id="74869"/>
    <lineage>
        <taxon>Eukaryota</taxon>
        <taxon>Metazoa</taxon>
        <taxon>Ecdysozoa</taxon>
        <taxon>Arthropoda</taxon>
        <taxon>Hexapoda</taxon>
        <taxon>Insecta</taxon>
        <taxon>Pterygota</taxon>
        <taxon>Neoptera</taxon>
        <taxon>Endopterygota</taxon>
        <taxon>Diptera</taxon>
        <taxon>Nematocera</taxon>
        <taxon>Culicoidea</taxon>
        <taxon>Culicidae</taxon>
        <taxon>Anophelinae</taxon>
        <taxon>Anopheles</taxon>
        <taxon>Anopheles maculatus group</taxon>
    </lineage>
</organism>
<evidence type="ECO:0000256" key="1">
    <source>
        <dbReference type="ARBA" id="ARBA00004477"/>
    </source>
</evidence>
<proteinExistence type="predicted"/>
<evidence type="ECO:0000256" key="5">
    <source>
        <dbReference type="ARBA" id="ARBA00022824"/>
    </source>
</evidence>
<keyword evidence="4 9" id="KW-0863">Zinc-finger</keyword>
<evidence type="ECO:0000256" key="4">
    <source>
        <dbReference type="ARBA" id="ARBA00022771"/>
    </source>
</evidence>
<dbReference type="VEuPathDB" id="VectorBase:AMAM012507"/>
<accession>A0A182SSH4</accession>
<name>A0A182SSH4_9DIPT</name>
<dbReference type="GO" id="GO:0061630">
    <property type="term" value="F:ubiquitin protein ligase activity"/>
    <property type="evidence" value="ECO:0007669"/>
    <property type="project" value="TreeGrafter"/>
</dbReference>
<evidence type="ECO:0000256" key="2">
    <source>
        <dbReference type="ARBA" id="ARBA00022692"/>
    </source>
</evidence>
<keyword evidence="8" id="KW-0472">Membrane</keyword>
<dbReference type="PANTHER" id="PTHR22763:SF163">
    <property type="entry name" value="E3 UBIQUITIN-PROTEIN LIGASE RNF139"/>
    <property type="match status" value="1"/>
</dbReference>
<dbReference type="SUPFAM" id="SSF57850">
    <property type="entry name" value="RING/U-box"/>
    <property type="match status" value="1"/>
</dbReference>
<feature type="region of interest" description="Disordered" evidence="10">
    <location>
        <begin position="261"/>
        <end position="306"/>
    </location>
</feature>
<evidence type="ECO:0000313" key="13">
    <source>
        <dbReference type="Proteomes" id="UP000075901"/>
    </source>
</evidence>
<dbReference type="PROSITE" id="PS50089">
    <property type="entry name" value="ZF_RING_2"/>
    <property type="match status" value="1"/>
</dbReference>
<feature type="compositionally biased region" description="Polar residues" evidence="10">
    <location>
        <begin position="136"/>
        <end position="157"/>
    </location>
</feature>
<keyword evidence="6" id="KW-0862">Zinc</keyword>
<evidence type="ECO:0000256" key="3">
    <source>
        <dbReference type="ARBA" id="ARBA00022723"/>
    </source>
</evidence>
<keyword evidence="7" id="KW-1133">Transmembrane helix</keyword>
<dbReference type="InterPro" id="IPR001841">
    <property type="entry name" value="Znf_RING"/>
</dbReference>
<reference evidence="12" key="2">
    <citation type="submission" date="2020-05" db="UniProtKB">
        <authorList>
            <consortium name="EnsemblMetazoa"/>
        </authorList>
    </citation>
    <scope>IDENTIFICATION</scope>
    <source>
        <strain evidence="12">maculatus3</strain>
    </source>
</reference>
<sequence>MIPIGGAIRALMMGIHAYFNIWCEARAGWVVFMKRRTAVHKISSLPEATTAQLHQFDDVCAICYQDMTSAKITRCNHYFHGVCLRKWLYVQDRCPLCHEIIMNQDGNSGDESIEEHAANNIDNARAEGRIGRPDNNETNNRQPQVAPTSILHGSSSDQADEHNQPLFDDMFLEEQITNHNRAASAGRTLGGNAIGLQDTTQVETARRSTLLDQFAGEPIYSRDHMRFERPQSGKMVNLLQAANRTETGQSSSGLLLPLLLDNAQEESQPSESGSSYASTSDSISSSNTEATGGSSSSGSSTSNSGG</sequence>
<keyword evidence="13" id="KW-1185">Reference proteome</keyword>
<dbReference type="FunFam" id="3.30.40.10:FF:000166">
    <property type="entry name" value="E3 ubiquitin-protein ligase RNF139"/>
    <property type="match status" value="1"/>
</dbReference>